<accession>A0A1F5ERI2</accession>
<dbReference type="AlphaFoldDB" id="A0A1F5ERI2"/>
<dbReference type="Proteomes" id="UP000177390">
    <property type="component" value="Unassembled WGS sequence"/>
</dbReference>
<dbReference type="EMBL" id="MFAH01000071">
    <property type="protein sequence ID" value="OGD69846.1"/>
    <property type="molecule type" value="Genomic_DNA"/>
</dbReference>
<evidence type="ECO:0000313" key="2">
    <source>
        <dbReference type="EMBL" id="OGD69846.1"/>
    </source>
</evidence>
<keyword evidence="1" id="KW-0812">Transmembrane</keyword>
<keyword evidence="1" id="KW-0472">Membrane</keyword>
<reference evidence="2 3" key="1">
    <citation type="journal article" date="2016" name="Nat. Commun.">
        <title>Thousands of microbial genomes shed light on interconnected biogeochemical processes in an aquifer system.</title>
        <authorList>
            <person name="Anantharaman K."/>
            <person name="Brown C.T."/>
            <person name="Hug L.A."/>
            <person name="Sharon I."/>
            <person name="Castelle C.J."/>
            <person name="Probst A.J."/>
            <person name="Thomas B.C."/>
            <person name="Singh A."/>
            <person name="Wilkins M.J."/>
            <person name="Karaoz U."/>
            <person name="Brodie E.L."/>
            <person name="Williams K.H."/>
            <person name="Hubbard S.S."/>
            <person name="Banfield J.F."/>
        </authorList>
    </citation>
    <scope>NUCLEOTIDE SEQUENCE [LARGE SCALE GENOMIC DNA]</scope>
</reference>
<protein>
    <submittedName>
        <fullName evidence="2">Uncharacterized protein</fullName>
    </submittedName>
</protein>
<name>A0A1F5ERI2_9BACT</name>
<sequence length="237" mass="25639">MEATNAKPTWKKVATAAMVVGWIAVVFAWYSGRLTARNSTDRKTVYEVKIDAGTAIAEEVAKRMTVSKTVEPAVAYDKEGNKLQDIPANTRVAYDPGSGPVNQGPEIMLRAAIENPATRDFVNAEVVYIPARKLEKGTAAVQSSPPATATLASLNTAPDPTGPQFVLRVVNNSSDTVDLTCKTESDVTVSWTGESFVPPGKNRKYPFNQPVRCRIVGSVTDQETQLLSNDTTIELHN</sequence>
<comment type="caution">
    <text evidence="2">The sequence shown here is derived from an EMBL/GenBank/DDBJ whole genome shotgun (WGS) entry which is preliminary data.</text>
</comment>
<keyword evidence="1" id="KW-1133">Transmembrane helix</keyword>
<evidence type="ECO:0000313" key="3">
    <source>
        <dbReference type="Proteomes" id="UP000177390"/>
    </source>
</evidence>
<evidence type="ECO:0000256" key="1">
    <source>
        <dbReference type="SAM" id="Phobius"/>
    </source>
</evidence>
<organism evidence="2 3">
    <name type="scientific">Candidatus Collierbacteria bacterium RIFCSPHIGHO2_02_FULL_49_10</name>
    <dbReference type="NCBI Taxonomy" id="1817723"/>
    <lineage>
        <taxon>Bacteria</taxon>
        <taxon>Candidatus Collieribacteriota</taxon>
    </lineage>
</organism>
<gene>
    <name evidence="2" type="ORF">A3D09_03830</name>
</gene>
<proteinExistence type="predicted"/>
<feature type="transmembrane region" description="Helical" evidence="1">
    <location>
        <begin position="12"/>
        <end position="30"/>
    </location>
</feature>